<name>A0A7I8DFB1_9FIRM</name>
<reference evidence="1 2" key="2">
    <citation type="submission" date="2020-08" db="EMBL/GenBank/DDBJ databases">
        <authorList>
            <person name="Ueki A."/>
            <person name="Tonouchi A."/>
        </authorList>
    </citation>
    <scope>NUCLEOTIDE SEQUENCE [LARGE SCALE GENOMIC DNA]</scope>
    <source>
        <strain evidence="1 2">CTTW</strain>
    </source>
</reference>
<dbReference type="RefSeq" id="WP_185257601.1">
    <property type="nucleotide sequence ID" value="NZ_AP023368.1"/>
</dbReference>
<evidence type="ECO:0000313" key="1">
    <source>
        <dbReference type="EMBL" id="BCJ97139.1"/>
    </source>
</evidence>
<evidence type="ECO:0008006" key="3">
    <source>
        <dbReference type="Google" id="ProtNLM"/>
    </source>
</evidence>
<sequence length="270" mass="31306">MLINIGNHEFTEVWDGVLYKKLSNYPNISDWELRNILEFAEYEKNHGRNCEIVCEESRILHLVQEAFSQKEKYMGIPKPDKISECTACPKRKGCMTDLVCHTTSIENAISIFKCGSLLSALNVRRVPVEQLMAEDRNAAGDPADYFEYIMFAWGNCQAGDRLVMERKLKRFPTEEDLSSHFTPGIRFYFKYDELINHPACICDGVLPMKVKDEVILKDWIYKIVVPVEAKEAIEKYIPNMLNENIVYVENNGLDIWDWSEKVYSLVQSLQ</sequence>
<organism evidence="1 2">
    <name type="scientific">Anaerocolumna chitinilytica</name>
    <dbReference type="NCBI Taxonomy" id="1727145"/>
    <lineage>
        <taxon>Bacteria</taxon>
        <taxon>Bacillati</taxon>
        <taxon>Bacillota</taxon>
        <taxon>Clostridia</taxon>
        <taxon>Lachnospirales</taxon>
        <taxon>Lachnospiraceae</taxon>
        <taxon>Anaerocolumna</taxon>
    </lineage>
</organism>
<reference evidence="1 2" key="1">
    <citation type="submission" date="2020-08" db="EMBL/GenBank/DDBJ databases">
        <title>Draft genome sequencing of an Anaerocolumna strain isolated from anoxic soil subjected to BSD treatment.</title>
        <authorList>
            <person name="Uek A."/>
            <person name="Tonouchi A."/>
        </authorList>
    </citation>
    <scope>NUCLEOTIDE SEQUENCE [LARGE SCALE GENOMIC DNA]</scope>
    <source>
        <strain evidence="1 2">CTTW</strain>
    </source>
</reference>
<dbReference type="KEGG" id="acht:bsdcttw_01800"/>
<evidence type="ECO:0000313" key="2">
    <source>
        <dbReference type="Proteomes" id="UP000515703"/>
    </source>
</evidence>
<protein>
    <recommendedName>
        <fullName evidence="3">Phosphate ABC transporter ATPase</fullName>
    </recommendedName>
</protein>
<proteinExistence type="predicted"/>
<dbReference type="Proteomes" id="UP000515703">
    <property type="component" value="Chromosome"/>
</dbReference>
<accession>A0A7I8DFB1</accession>
<gene>
    <name evidence="1" type="ORF">bsdcttw_01800</name>
</gene>
<dbReference type="AlphaFoldDB" id="A0A7I8DFB1"/>
<keyword evidence="2" id="KW-1185">Reference proteome</keyword>
<dbReference type="EMBL" id="AP023368">
    <property type="protein sequence ID" value="BCJ97139.1"/>
    <property type="molecule type" value="Genomic_DNA"/>
</dbReference>